<name>A0ABV8IKL8_9ACTN</name>
<feature type="transmembrane region" description="Helical" evidence="1">
    <location>
        <begin position="160"/>
        <end position="179"/>
    </location>
</feature>
<keyword evidence="3" id="KW-1185">Reference proteome</keyword>
<evidence type="ECO:0000256" key="1">
    <source>
        <dbReference type="SAM" id="Phobius"/>
    </source>
</evidence>
<feature type="transmembrane region" description="Helical" evidence="1">
    <location>
        <begin position="16"/>
        <end position="37"/>
    </location>
</feature>
<dbReference type="Proteomes" id="UP001595867">
    <property type="component" value="Unassembled WGS sequence"/>
</dbReference>
<accession>A0ABV8IKL8</accession>
<sequence length="344" mass="34458">MAETATASTSPSPWPVVARAVALLTVIIAVLLTAFAWPAVNSSVHNVPIAVAGPAAATDQVVAALDQRMPDSFEITRVETTAEAEKLIRDREVDGAIDLSSGKPQILTATAASAAIAQTLQGVGAALSQGQTAGANPAVAVRDVVPLTADDPRGTGMGAAALPLVMGGMFAAILLTNLVKGRVRRIVGAFSFAITGGLVMTAILQVWLGSLDGNFFANTGAIALTVAATSLTILGLESLLGVAGFGIGAATMMLIGNPLSGNTSSPEMLPGWTGAIGQLMPPGAGGQLLRSTAFFDGHGIAHSVIVLVAGLALGAVLSLVGHHRSRRATAGQNATAEPAALVNA</sequence>
<feature type="transmembrane region" description="Helical" evidence="1">
    <location>
        <begin position="215"/>
        <end position="234"/>
    </location>
</feature>
<feature type="transmembrane region" description="Helical" evidence="1">
    <location>
        <begin position="239"/>
        <end position="259"/>
    </location>
</feature>
<organism evidence="2 3">
    <name type="scientific">Actinoplanes subglobosus</name>
    <dbReference type="NCBI Taxonomy" id="1547892"/>
    <lineage>
        <taxon>Bacteria</taxon>
        <taxon>Bacillati</taxon>
        <taxon>Actinomycetota</taxon>
        <taxon>Actinomycetes</taxon>
        <taxon>Micromonosporales</taxon>
        <taxon>Micromonosporaceae</taxon>
        <taxon>Actinoplanes</taxon>
    </lineage>
</organism>
<evidence type="ECO:0008006" key="4">
    <source>
        <dbReference type="Google" id="ProtNLM"/>
    </source>
</evidence>
<feature type="transmembrane region" description="Helical" evidence="1">
    <location>
        <begin position="300"/>
        <end position="320"/>
    </location>
</feature>
<keyword evidence="1" id="KW-0472">Membrane</keyword>
<comment type="caution">
    <text evidence="2">The sequence shown here is derived from an EMBL/GenBank/DDBJ whole genome shotgun (WGS) entry which is preliminary data.</text>
</comment>
<protein>
    <recommendedName>
        <fullName evidence="4">Integral membrane protein</fullName>
    </recommendedName>
</protein>
<keyword evidence="1" id="KW-1133">Transmembrane helix</keyword>
<evidence type="ECO:0000313" key="3">
    <source>
        <dbReference type="Proteomes" id="UP001595867"/>
    </source>
</evidence>
<proteinExistence type="predicted"/>
<keyword evidence="1" id="KW-0812">Transmembrane</keyword>
<dbReference type="EMBL" id="JBHSBL010000002">
    <property type="protein sequence ID" value="MFC4063549.1"/>
    <property type="molecule type" value="Genomic_DNA"/>
</dbReference>
<reference evidence="3" key="1">
    <citation type="journal article" date="2019" name="Int. J. Syst. Evol. Microbiol.">
        <title>The Global Catalogue of Microorganisms (GCM) 10K type strain sequencing project: providing services to taxonomists for standard genome sequencing and annotation.</title>
        <authorList>
            <consortium name="The Broad Institute Genomics Platform"/>
            <consortium name="The Broad Institute Genome Sequencing Center for Infectious Disease"/>
            <person name="Wu L."/>
            <person name="Ma J."/>
        </authorList>
    </citation>
    <scope>NUCLEOTIDE SEQUENCE [LARGE SCALE GENOMIC DNA]</scope>
    <source>
        <strain evidence="3">TBRC 5832</strain>
    </source>
</reference>
<evidence type="ECO:0000313" key="2">
    <source>
        <dbReference type="EMBL" id="MFC4063549.1"/>
    </source>
</evidence>
<gene>
    <name evidence="2" type="ORF">ACFO0C_01305</name>
</gene>
<dbReference type="RefSeq" id="WP_378064570.1">
    <property type="nucleotide sequence ID" value="NZ_JBHSBL010000002.1"/>
</dbReference>
<feature type="transmembrane region" description="Helical" evidence="1">
    <location>
        <begin position="186"/>
        <end position="209"/>
    </location>
</feature>